<dbReference type="GO" id="GO:0005634">
    <property type="term" value="C:nucleus"/>
    <property type="evidence" value="ECO:0007669"/>
    <property type="project" value="TreeGrafter"/>
</dbReference>
<proteinExistence type="inferred from homology"/>
<keyword evidence="5" id="KW-1185">Reference proteome</keyword>
<dbReference type="PANTHER" id="PTHR14464:SF4">
    <property type="entry name" value="EXONUCLEASE V"/>
    <property type="match status" value="1"/>
</dbReference>
<evidence type="ECO:0008006" key="6">
    <source>
        <dbReference type="Google" id="ProtNLM"/>
    </source>
</evidence>
<comment type="similarity">
    <text evidence="1">Belongs to the EXO5 family.</text>
</comment>
<protein>
    <recommendedName>
        <fullName evidence="6">Exonuclease V, mitochondrial</fullName>
    </recommendedName>
</protein>
<feature type="region of interest" description="Disordered" evidence="2">
    <location>
        <begin position="431"/>
        <end position="548"/>
    </location>
</feature>
<dbReference type="VEuPathDB" id="FungiDB:PTTG_04847"/>
<evidence type="ECO:0000313" key="4">
    <source>
        <dbReference type="EnsemblFungi" id="PTTG_04847-t43_1-p1"/>
    </source>
</evidence>
<dbReference type="PANTHER" id="PTHR14464">
    <property type="entry name" value="EXONUCLEASE V"/>
    <property type="match status" value="1"/>
</dbReference>
<accession>A0A180GT77</accession>
<dbReference type="InterPro" id="IPR019190">
    <property type="entry name" value="EXOV"/>
</dbReference>
<dbReference type="OrthoDB" id="354769at2759"/>
<feature type="compositionally biased region" description="Low complexity" evidence="2">
    <location>
        <begin position="481"/>
        <end position="492"/>
    </location>
</feature>
<feature type="region of interest" description="Disordered" evidence="2">
    <location>
        <begin position="290"/>
        <end position="314"/>
    </location>
</feature>
<feature type="compositionally biased region" description="Low complexity" evidence="2">
    <location>
        <begin position="34"/>
        <end position="47"/>
    </location>
</feature>
<reference evidence="4" key="4">
    <citation type="submission" date="2025-05" db="UniProtKB">
        <authorList>
            <consortium name="EnsemblFungi"/>
        </authorList>
    </citation>
    <scope>IDENTIFICATION</scope>
    <source>
        <strain evidence="4">isolate 1-1 / race 1 (BBBD)</strain>
    </source>
</reference>
<dbReference type="GO" id="GO:0005739">
    <property type="term" value="C:mitochondrion"/>
    <property type="evidence" value="ECO:0007669"/>
    <property type="project" value="TreeGrafter"/>
</dbReference>
<gene>
    <name evidence="3" type="ORF">PTTG_04847</name>
</gene>
<sequence length="643" mass="70179">MFRGYEEGWYFFCASLGTYIRQDDPLEPPLSQMTAPTTQHQPPTTTETAHDDDDQEYDEPVWDEAALMAIQLIETQHYNTPPHAEKKLQKLKTPPPPASRKQPLRRTPVHLEVQLAPQPAQSLLAQNVLSKLFGRLTPSSTNNGLYQRFRAKKGLLSVSDLVSCLWCEVQVEYGLLGKRHLKPNLRPSSFLSSAGVQINVNPKLVISRQIILDGGTKVHNKLEKEVAPEKVHVQVLSPVDSWGLKVLNTIVSLSLLRSTGMMREIPVWGFVGGFLVQGIVDQIDLVPRARSPSAATREPDDGPGPASGDDGPAAKDYVVRISDSKTTQGESLPAPHYTESARYQLMLYKYLYDQHASGSFDLERFSKHLGLDLDERFSEPFLRDAQPILASLKADCTPTTLREIFALHADLVSRIGGSHSTLEIVYRRRGTTRSERAVGGNARKKIKAGHNDTSPGEKRSPTPVLASPITASAADDGPVLAADPQQPAAADTAGEDAAIEGPADPALIIPGSPALEATRRSEEDALAGRQDRESSEKSVRASHAGEDAEDLRRLAALAPASSSLASLTPKPTTAGPQIIGAFEFVFHPLELFGFVSHALAFWNGDAPPVGVDIRDHNKCSPCEFKDSCEWRAKLANRIIEALP</sequence>
<evidence type="ECO:0000256" key="1">
    <source>
        <dbReference type="ARBA" id="ARBA00009797"/>
    </source>
</evidence>
<dbReference type="Pfam" id="PF09810">
    <property type="entry name" value="Exo5"/>
    <property type="match status" value="3"/>
</dbReference>
<evidence type="ECO:0000256" key="2">
    <source>
        <dbReference type="SAM" id="MobiDB-lite"/>
    </source>
</evidence>
<feature type="compositionally biased region" description="Basic and acidic residues" evidence="2">
    <location>
        <begin position="529"/>
        <end position="548"/>
    </location>
</feature>
<dbReference type="EMBL" id="ADAS02000026">
    <property type="protein sequence ID" value="OAV95734.1"/>
    <property type="molecule type" value="Genomic_DNA"/>
</dbReference>
<feature type="region of interest" description="Disordered" evidence="2">
    <location>
        <begin position="24"/>
        <end position="55"/>
    </location>
</feature>
<evidence type="ECO:0000313" key="3">
    <source>
        <dbReference type="EMBL" id="OAV95734.1"/>
    </source>
</evidence>
<dbReference type="EnsemblFungi" id="PTTG_04847-t43_1">
    <property type="protein sequence ID" value="PTTG_04847-t43_1-p1"/>
    <property type="gene ID" value="PTTG_04847"/>
</dbReference>
<name>A0A180GT77_PUCT1</name>
<dbReference type="GO" id="GO:0036297">
    <property type="term" value="P:interstrand cross-link repair"/>
    <property type="evidence" value="ECO:0007669"/>
    <property type="project" value="TreeGrafter"/>
</dbReference>
<dbReference type="GO" id="GO:0045145">
    <property type="term" value="F:single-stranded DNA 5'-3' DNA exonuclease activity"/>
    <property type="evidence" value="ECO:0007669"/>
    <property type="project" value="InterPro"/>
</dbReference>
<organism evidence="3">
    <name type="scientific">Puccinia triticina (isolate 1-1 / race 1 (BBBD))</name>
    <name type="common">Brown leaf rust fungus</name>
    <dbReference type="NCBI Taxonomy" id="630390"/>
    <lineage>
        <taxon>Eukaryota</taxon>
        <taxon>Fungi</taxon>
        <taxon>Dikarya</taxon>
        <taxon>Basidiomycota</taxon>
        <taxon>Pucciniomycotina</taxon>
        <taxon>Pucciniomycetes</taxon>
        <taxon>Pucciniales</taxon>
        <taxon>Pucciniaceae</taxon>
        <taxon>Puccinia</taxon>
    </lineage>
</organism>
<reference evidence="3" key="2">
    <citation type="submission" date="2016-05" db="EMBL/GenBank/DDBJ databases">
        <title>Comparative analysis highlights variable genome content of wheat rusts and divergence of the mating loci.</title>
        <authorList>
            <person name="Cuomo C.A."/>
            <person name="Bakkeren G."/>
            <person name="Szabo L."/>
            <person name="Khalil H."/>
            <person name="Joly D."/>
            <person name="Goldberg J."/>
            <person name="Young S."/>
            <person name="Zeng Q."/>
            <person name="Fellers J."/>
        </authorList>
    </citation>
    <scope>NUCLEOTIDE SEQUENCE [LARGE SCALE GENOMIC DNA]</scope>
    <source>
        <strain evidence="3">1-1 BBBD Race 1</strain>
    </source>
</reference>
<dbReference type="AlphaFoldDB" id="A0A180GT77"/>
<evidence type="ECO:0000313" key="5">
    <source>
        <dbReference type="Proteomes" id="UP000005240"/>
    </source>
</evidence>
<reference evidence="4 5" key="3">
    <citation type="journal article" date="2017" name="G3 (Bethesda)">
        <title>Comparative analysis highlights variable genome content of wheat rusts and divergence of the mating loci.</title>
        <authorList>
            <person name="Cuomo C.A."/>
            <person name="Bakkeren G."/>
            <person name="Khalil H.B."/>
            <person name="Panwar V."/>
            <person name="Joly D."/>
            <person name="Linning R."/>
            <person name="Sakthikumar S."/>
            <person name="Song X."/>
            <person name="Adiconis X."/>
            <person name="Fan L."/>
            <person name="Goldberg J.M."/>
            <person name="Levin J.Z."/>
            <person name="Young S."/>
            <person name="Zeng Q."/>
            <person name="Anikster Y."/>
            <person name="Bruce M."/>
            <person name="Wang M."/>
            <person name="Yin C."/>
            <person name="McCallum B."/>
            <person name="Szabo L.J."/>
            <person name="Hulbert S."/>
            <person name="Chen X."/>
            <person name="Fellers J.P."/>
        </authorList>
    </citation>
    <scope>NUCLEOTIDE SEQUENCE</scope>
    <source>
        <strain evidence="5">Isolate 1-1 / race 1 (BBBD)</strain>
        <strain evidence="4">isolate 1-1 / race 1 (BBBD)</strain>
    </source>
</reference>
<feature type="region of interest" description="Disordered" evidence="2">
    <location>
        <begin position="83"/>
        <end position="103"/>
    </location>
</feature>
<dbReference type="Proteomes" id="UP000005240">
    <property type="component" value="Unassembled WGS sequence"/>
</dbReference>
<reference evidence="3" key="1">
    <citation type="submission" date="2009-11" db="EMBL/GenBank/DDBJ databases">
        <authorList>
            <consortium name="The Broad Institute Genome Sequencing Platform"/>
            <person name="Ward D."/>
            <person name="Feldgarden M."/>
            <person name="Earl A."/>
            <person name="Young S.K."/>
            <person name="Zeng Q."/>
            <person name="Koehrsen M."/>
            <person name="Alvarado L."/>
            <person name="Berlin A."/>
            <person name="Bochicchio J."/>
            <person name="Borenstein D."/>
            <person name="Chapman S.B."/>
            <person name="Chen Z."/>
            <person name="Engels R."/>
            <person name="Freedman E."/>
            <person name="Gellesch M."/>
            <person name="Goldberg J."/>
            <person name="Griggs A."/>
            <person name="Gujja S."/>
            <person name="Heilman E."/>
            <person name="Heiman D."/>
            <person name="Hepburn T."/>
            <person name="Howarth C."/>
            <person name="Jen D."/>
            <person name="Larson L."/>
            <person name="Lewis B."/>
            <person name="Mehta T."/>
            <person name="Park D."/>
            <person name="Pearson M."/>
            <person name="Roberts A."/>
            <person name="Saif S."/>
            <person name="Shea T."/>
            <person name="Shenoy N."/>
            <person name="Sisk P."/>
            <person name="Stolte C."/>
            <person name="Sykes S."/>
            <person name="Thomson T."/>
            <person name="Walk T."/>
            <person name="White J."/>
            <person name="Yandava C."/>
            <person name="Izard J."/>
            <person name="Baranova O.V."/>
            <person name="Blanton J.M."/>
            <person name="Tanner A.C."/>
            <person name="Dewhirst F.E."/>
            <person name="Haas B."/>
            <person name="Nusbaum C."/>
            <person name="Birren B."/>
        </authorList>
    </citation>
    <scope>NUCLEOTIDE SEQUENCE [LARGE SCALE GENOMIC DNA]</scope>
    <source>
        <strain evidence="3">1-1 BBBD Race 1</strain>
    </source>
</reference>